<name>A0A2A6CKY4_PRIPA</name>
<sequence length="156" mass="17407">MMTSVGPIGSVIARIVNREHTIISKLGRETSRQVARTALLLGVGLAHRAIVIHIVEELIKSIIAAFNSKTLYDLTIVKYGNVRYVIFYRKLLGDRRITAKSSRTLKIIAKVSTIEWCTMVNMSWNGTGDGRDSFYLGNEMQTTLIAYPDLATSDMN</sequence>
<dbReference type="EnsemblMetazoa" id="PPA40991.1">
    <property type="protein sequence ID" value="PPA40991.1"/>
    <property type="gene ID" value="WBGene00279360"/>
</dbReference>
<gene>
    <name evidence="1" type="primary">WBGene00279360</name>
</gene>
<organism evidence="1 2">
    <name type="scientific">Pristionchus pacificus</name>
    <name type="common">Parasitic nematode worm</name>
    <dbReference type="NCBI Taxonomy" id="54126"/>
    <lineage>
        <taxon>Eukaryota</taxon>
        <taxon>Metazoa</taxon>
        <taxon>Ecdysozoa</taxon>
        <taxon>Nematoda</taxon>
        <taxon>Chromadorea</taxon>
        <taxon>Rhabditida</taxon>
        <taxon>Rhabditina</taxon>
        <taxon>Diplogasteromorpha</taxon>
        <taxon>Diplogasteroidea</taxon>
        <taxon>Neodiplogasteridae</taxon>
        <taxon>Pristionchus</taxon>
    </lineage>
</organism>
<dbReference type="Proteomes" id="UP000005239">
    <property type="component" value="Unassembled WGS sequence"/>
</dbReference>
<dbReference type="AlphaFoldDB" id="A0A2A6CKY4"/>
<accession>A0A8R1UUN6</accession>
<reference evidence="1" key="2">
    <citation type="submission" date="2022-06" db="UniProtKB">
        <authorList>
            <consortium name="EnsemblMetazoa"/>
        </authorList>
    </citation>
    <scope>IDENTIFICATION</scope>
    <source>
        <strain evidence="1">PS312</strain>
    </source>
</reference>
<evidence type="ECO:0000313" key="1">
    <source>
        <dbReference type="EnsemblMetazoa" id="PPA40991.1"/>
    </source>
</evidence>
<accession>A0A2A6CKY4</accession>
<protein>
    <submittedName>
        <fullName evidence="1">Uncharacterized protein</fullName>
    </submittedName>
</protein>
<evidence type="ECO:0000313" key="2">
    <source>
        <dbReference type="Proteomes" id="UP000005239"/>
    </source>
</evidence>
<keyword evidence="2" id="KW-1185">Reference proteome</keyword>
<proteinExistence type="predicted"/>
<reference evidence="2" key="1">
    <citation type="journal article" date="2008" name="Nat. Genet.">
        <title>The Pristionchus pacificus genome provides a unique perspective on nematode lifestyle and parasitism.</title>
        <authorList>
            <person name="Dieterich C."/>
            <person name="Clifton S.W."/>
            <person name="Schuster L.N."/>
            <person name="Chinwalla A."/>
            <person name="Delehaunty K."/>
            <person name="Dinkelacker I."/>
            <person name="Fulton L."/>
            <person name="Fulton R."/>
            <person name="Godfrey J."/>
            <person name="Minx P."/>
            <person name="Mitreva M."/>
            <person name="Roeseler W."/>
            <person name="Tian H."/>
            <person name="Witte H."/>
            <person name="Yang S.P."/>
            <person name="Wilson R.K."/>
            <person name="Sommer R.J."/>
        </authorList>
    </citation>
    <scope>NUCLEOTIDE SEQUENCE [LARGE SCALE GENOMIC DNA]</scope>
    <source>
        <strain evidence="2">PS312</strain>
    </source>
</reference>